<sequence>MPSRTLLTLLVFLPCSVQALFGSSNETDFWDDFANNFATDLAPIISLFGEQVTKQFLSESTTILDTIIFAVGPLGIITAIVSCIRVSGSSFLKSVVGRAREPHGVPEIELCSSTSESVCELWSNGGICRVFGRPKILEFIFCKPDEEDFYAVYDDEGGEERPATCGVFLNRDELKRALNPSVGSDPLGQENTATSSRTSRSGWKAVSSRETLFSKWLPWKFVHETSGSGSLRTTNATETAETATPPSWLADVLARAIGRTGSNTSYYEAPPSSLDIESGNMNHSNEEVEETKAPGDEDHRQFAPFPNLALNIGVQEAPISIWILWLGSVFGVLLQSSFFGYATWATWYHPAFYEGGKVPNTPPLFFTFTMVGTTFIVLGMGLCATIIDRSSKDQRFVPLCPKGTENLGRRIFWFQPAQHIGDQEFAAFLCNERKKEYVASWNDKTVPTSTLPVWLGVGLSFVGWVVQFIGLRGQHATVSLYQLGCTIIMSIIRASIRASRSAPKNQLENPSKGLQGHELDWQALRLASECLHQEGPGVNSDQEDKRRSFRSQIRHWFGGQIHRSSSAQETKSNSLDPTKPELLFDTDIEDELKEKVHWVIDSFQSERICERSTDYARMKIRKNLAVVIRSDRDWAERTRKLVWCIESCDLELQEILTKLEDGKSTPGSPNMATKWIRIRARLAHLTKRLRPYQSWEDDTRKVALQLKAVLEKSSELLYPHPDSSWRQTTTLVWSMSFRLWVDEASTVQEMPICFFMVRTGKVWNIDENQLVAVLSVWSWAVARYISSLNRDPDEWFSTQQRKTVAGKIEELHFIRRVLGLWDEFEDISPLFDSGRFVRTNLSVPSMTSGLGGIISRSELMPEPDYRVGCWSIPGTSSLMQLMAQDLFTTFIETVGTLRLGYLEDVTILNTGRSENKKIIENMVRLLASEGLATRKEAIMSVIPALCPRHETLESPFNIRQRALVFLYGTYRSELRWMMSQRQTFTNGECLNRSRQVSDKVPGSGQRYDDSQLWQVHIDVIYWLLWSKRVTQTFDYGPKFPFKDSSVLRKLQPPFEARALLDEKTLDDLKLDNVVPGDTKSQRDAFEQALTLDQRFKLGESEPEVRKQLLRWAIEWDCTDLIEDLWYAERNRPWVESAFSSGCDELFWAVSLRSHTHDMINTILVLLEVVEIDLSAPLKCRDDMDQSWWAASRKRDLIKRQYEQGHNVLGAAFANPNGLEVAALLLDKRSWSYDLASEDICKTVSAAIQYGSLEIVDGLMTKVVEKECDCGDGMFELLLLLVQWGLADWVKHMLQTHERFLAGPMCLDSALRVAKDPDYLMKKRKKW</sequence>
<gene>
    <name evidence="1" type="ORF">NM208_g1047</name>
</gene>
<protein>
    <submittedName>
        <fullName evidence="1">Uncharacterized protein</fullName>
    </submittedName>
</protein>
<evidence type="ECO:0000313" key="1">
    <source>
        <dbReference type="EMBL" id="KAJ3548345.1"/>
    </source>
</evidence>
<name>A0ACC1SXG5_9HYPO</name>
<keyword evidence="2" id="KW-1185">Reference proteome</keyword>
<dbReference type="EMBL" id="JANRMS010000051">
    <property type="protein sequence ID" value="KAJ3548345.1"/>
    <property type="molecule type" value="Genomic_DNA"/>
</dbReference>
<accession>A0ACC1SXG5</accession>
<reference evidence="1" key="1">
    <citation type="submission" date="2022-08" db="EMBL/GenBank/DDBJ databases">
        <title>Genome Sequence of Fusarium decemcellulare.</title>
        <authorList>
            <person name="Buettner E."/>
        </authorList>
    </citation>
    <scope>NUCLEOTIDE SEQUENCE</scope>
    <source>
        <strain evidence="1">Babe19</strain>
    </source>
</reference>
<dbReference type="Proteomes" id="UP001148629">
    <property type="component" value="Unassembled WGS sequence"/>
</dbReference>
<organism evidence="1 2">
    <name type="scientific">Fusarium decemcellulare</name>
    <dbReference type="NCBI Taxonomy" id="57161"/>
    <lineage>
        <taxon>Eukaryota</taxon>
        <taxon>Fungi</taxon>
        <taxon>Dikarya</taxon>
        <taxon>Ascomycota</taxon>
        <taxon>Pezizomycotina</taxon>
        <taxon>Sordariomycetes</taxon>
        <taxon>Hypocreomycetidae</taxon>
        <taxon>Hypocreales</taxon>
        <taxon>Nectriaceae</taxon>
        <taxon>Fusarium</taxon>
        <taxon>Fusarium decemcellulare species complex</taxon>
    </lineage>
</organism>
<comment type="caution">
    <text evidence="1">The sequence shown here is derived from an EMBL/GenBank/DDBJ whole genome shotgun (WGS) entry which is preliminary data.</text>
</comment>
<evidence type="ECO:0000313" key="2">
    <source>
        <dbReference type="Proteomes" id="UP001148629"/>
    </source>
</evidence>
<proteinExistence type="predicted"/>